<dbReference type="EMBL" id="VBAK01000129">
    <property type="protein sequence ID" value="TMI89147.1"/>
    <property type="molecule type" value="Genomic_DNA"/>
</dbReference>
<feature type="chain" id="PRO_5022192116" evidence="1">
    <location>
        <begin position="27"/>
        <end position="114"/>
    </location>
</feature>
<reference evidence="2 3" key="1">
    <citation type="journal article" date="2019" name="Nat. Microbiol.">
        <title>Mediterranean grassland soil C-N compound turnover is dependent on rainfall and depth, and is mediated by genomically divergent microorganisms.</title>
        <authorList>
            <person name="Diamond S."/>
            <person name="Andeer P.F."/>
            <person name="Li Z."/>
            <person name="Crits-Christoph A."/>
            <person name="Burstein D."/>
            <person name="Anantharaman K."/>
            <person name="Lane K.R."/>
            <person name="Thomas B.C."/>
            <person name="Pan C."/>
            <person name="Northen T.R."/>
            <person name="Banfield J.F."/>
        </authorList>
    </citation>
    <scope>NUCLEOTIDE SEQUENCE [LARGE SCALE GENOMIC DNA]</scope>
    <source>
        <strain evidence="2">NP_3</strain>
    </source>
</reference>
<keyword evidence="1" id="KW-0732">Signal</keyword>
<evidence type="ECO:0000313" key="2">
    <source>
        <dbReference type="EMBL" id="TMI89147.1"/>
    </source>
</evidence>
<evidence type="ECO:0000313" key="3">
    <source>
        <dbReference type="Proteomes" id="UP000318509"/>
    </source>
</evidence>
<protein>
    <submittedName>
        <fullName evidence="2">Uncharacterized protein</fullName>
    </submittedName>
</protein>
<dbReference type="AlphaFoldDB" id="A0A537K033"/>
<comment type="caution">
    <text evidence="2">The sequence shown here is derived from an EMBL/GenBank/DDBJ whole genome shotgun (WGS) entry which is preliminary data.</text>
</comment>
<accession>A0A537K033</accession>
<name>A0A537K033_9BACT</name>
<proteinExistence type="predicted"/>
<gene>
    <name evidence="2" type="ORF">E6H00_10565</name>
</gene>
<organism evidence="2 3">
    <name type="scientific">Candidatus Segetimicrobium genomatis</name>
    <dbReference type="NCBI Taxonomy" id="2569760"/>
    <lineage>
        <taxon>Bacteria</taxon>
        <taxon>Bacillati</taxon>
        <taxon>Candidatus Sysuimicrobiota</taxon>
        <taxon>Candidatus Sysuimicrobiia</taxon>
        <taxon>Candidatus Sysuimicrobiales</taxon>
        <taxon>Candidatus Segetimicrobiaceae</taxon>
        <taxon>Candidatus Segetimicrobium</taxon>
    </lineage>
</organism>
<dbReference type="Proteomes" id="UP000318509">
    <property type="component" value="Unassembled WGS sequence"/>
</dbReference>
<evidence type="ECO:0000256" key="1">
    <source>
        <dbReference type="SAM" id="SignalP"/>
    </source>
</evidence>
<feature type="signal peptide" evidence="1">
    <location>
        <begin position="1"/>
        <end position="26"/>
    </location>
</feature>
<sequence>MAKRAILTLLVGALFSSMGVPTPSLAVINEAGPSGVDQPSGWMVWYEDETFEDCGGALTPDLCTDTWQPALPRFAATEEQCRSTAFDYNRKAREEFQCARGRPPAKVDDLTTHP</sequence>